<accession>A0A2Z4QAL3</accession>
<dbReference type="KEGG" id="vg:54993662"/>
<name>A0A2Z4QAL3_9CAUD</name>
<keyword evidence="2" id="KW-1185">Reference proteome</keyword>
<organism evidence="1 2">
    <name type="scientific">Gordonia phage Trine</name>
    <dbReference type="NCBI Taxonomy" id="2201431"/>
    <lineage>
        <taxon>Viruses</taxon>
        <taxon>Duplodnaviria</taxon>
        <taxon>Heunggongvirae</taxon>
        <taxon>Uroviricota</taxon>
        <taxon>Caudoviricetes</taxon>
        <taxon>Trinevirus</taxon>
        <taxon>Trinevirus trine</taxon>
    </lineage>
</organism>
<evidence type="ECO:0000313" key="1">
    <source>
        <dbReference type="EMBL" id="AWY06548.1"/>
    </source>
</evidence>
<dbReference type="RefSeq" id="YP_009803104.1">
    <property type="nucleotide sequence ID" value="NC_047991.1"/>
</dbReference>
<dbReference type="EMBL" id="MH271318">
    <property type="protein sequence ID" value="AWY06548.1"/>
    <property type="molecule type" value="Genomic_DNA"/>
</dbReference>
<reference evidence="2" key="1">
    <citation type="submission" date="2018-04" db="EMBL/GenBank/DDBJ databases">
        <authorList>
            <person name="Go L.Y."/>
            <person name="Mitchell J.A."/>
        </authorList>
    </citation>
    <scope>NUCLEOTIDE SEQUENCE [LARGE SCALE GENOMIC DNA]</scope>
</reference>
<gene>
    <name evidence="1" type="primary">47</name>
    <name evidence="1" type="ORF">PBI_TRINE_47</name>
</gene>
<sequence>MSQVPAWYPVLDTRPWAAFLACRDTECSHPFHVRRARQSFGTAMARPTLTEAAEILHNVVCDDWAAMAHGGVHARRAVERCGVQGARHVAHLATLPWFAELYRRHRS</sequence>
<proteinExistence type="predicted"/>
<protein>
    <submittedName>
        <fullName evidence="1">Uncharacterized protein</fullName>
    </submittedName>
</protein>
<evidence type="ECO:0000313" key="2">
    <source>
        <dbReference type="Proteomes" id="UP000250672"/>
    </source>
</evidence>
<dbReference type="Proteomes" id="UP000250672">
    <property type="component" value="Genome"/>
</dbReference>
<dbReference type="GeneID" id="54993662"/>